<proteinExistence type="inferred from homology"/>
<dbReference type="InterPro" id="IPR006639">
    <property type="entry name" value="Preselin/SPP"/>
</dbReference>
<evidence type="ECO:0000256" key="5">
    <source>
        <dbReference type="ARBA" id="ARBA00022824"/>
    </source>
</evidence>
<reference evidence="13" key="1">
    <citation type="submission" date="2015-11" db="EMBL/GenBank/DDBJ databases">
        <authorList>
            <consortium name="International Coturnix japonica Genome Analysis Consortium"/>
            <person name="Warren W."/>
            <person name="Burt D.W."/>
            <person name="Antin P.B."/>
            <person name="Lanford R."/>
            <person name="Gros J."/>
            <person name="Wilson R.K."/>
        </authorList>
    </citation>
    <scope>NUCLEOTIDE SEQUENCE [LARGE SCALE GENOMIC DNA]</scope>
</reference>
<dbReference type="PANTHER" id="PTHR10202:SF24">
    <property type="entry name" value="PRESENILIN-2"/>
    <property type="match status" value="1"/>
</dbReference>
<reference evidence="13" key="2">
    <citation type="submission" date="2025-08" db="UniProtKB">
        <authorList>
            <consortium name="Ensembl"/>
        </authorList>
    </citation>
    <scope>IDENTIFICATION</scope>
</reference>
<evidence type="ECO:0000256" key="11">
    <source>
        <dbReference type="RuleBase" id="RU361148"/>
    </source>
</evidence>
<feature type="transmembrane region" description="Helical" evidence="11">
    <location>
        <begin position="393"/>
        <end position="414"/>
    </location>
</feature>
<dbReference type="GO" id="GO:0000776">
    <property type="term" value="C:kinetochore"/>
    <property type="evidence" value="ECO:0007669"/>
    <property type="project" value="Ensembl"/>
</dbReference>
<dbReference type="Ensembl" id="ENSCJPT00005002593.1">
    <property type="protein sequence ID" value="ENSCJPP00005001563.1"/>
    <property type="gene ID" value="ENSCJPG00005001573.1"/>
</dbReference>
<feature type="transmembrane region" description="Helical" evidence="11">
    <location>
        <begin position="237"/>
        <end position="253"/>
    </location>
</feature>
<evidence type="ECO:0000256" key="6">
    <source>
        <dbReference type="ARBA" id="ARBA00022976"/>
    </source>
</evidence>
<keyword evidence="6 11" id="KW-0914">Notch signaling pathway</keyword>
<protein>
    <recommendedName>
        <fullName evidence="11">Presenilin</fullName>
        <ecNumber evidence="11">3.4.23.-</ecNumber>
    </recommendedName>
</protein>
<organism evidence="13 14">
    <name type="scientific">Coturnix japonica</name>
    <name type="common">Japanese quail</name>
    <name type="synonym">Coturnix coturnix japonica</name>
    <dbReference type="NCBI Taxonomy" id="93934"/>
    <lineage>
        <taxon>Eukaryota</taxon>
        <taxon>Metazoa</taxon>
        <taxon>Chordata</taxon>
        <taxon>Craniata</taxon>
        <taxon>Vertebrata</taxon>
        <taxon>Euteleostomi</taxon>
        <taxon>Archelosauria</taxon>
        <taxon>Archosauria</taxon>
        <taxon>Dinosauria</taxon>
        <taxon>Saurischia</taxon>
        <taxon>Theropoda</taxon>
        <taxon>Coelurosauria</taxon>
        <taxon>Aves</taxon>
        <taxon>Neognathae</taxon>
        <taxon>Galloanserae</taxon>
        <taxon>Galliformes</taxon>
        <taxon>Phasianidae</taxon>
        <taxon>Perdicinae</taxon>
        <taxon>Coturnix</taxon>
    </lineage>
</organism>
<dbReference type="GO" id="GO:0007219">
    <property type="term" value="P:Notch signaling pathway"/>
    <property type="evidence" value="ECO:0007669"/>
    <property type="project" value="UniProtKB-KW"/>
</dbReference>
<dbReference type="Gene3D" id="1.10.472.100">
    <property type="entry name" value="Presenilin"/>
    <property type="match status" value="1"/>
</dbReference>
<keyword evidence="14" id="KW-1185">Reference proteome</keyword>
<comment type="function">
    <text evidence="10">Probable catalytic subunit of the gamma-secretase complex, an endoprotease complex that catalyzes the intramembrane cleavage of integral membrane proteins such as Notch receptors and APP (amyloid-beta precursor protein). Requires the other members of the gamma-secretase complex to have a protease activity. May play a role in intracellular signaling and gene expression or in linking chromatin to the nuclear membrane. May function in the cytoplasmic partitioning of proteins. The holoprotein functions as a calcium-leak channel that allows the passive movement of calcium from endoplasmic reticulum to cytosol and is involved in calcium homeostasis. Is a regulator of mitochondrion-endoplasmic reticulum membrane tethering and modulates calcium ions shuttling between ER and mitochondria.</text>
</comment>
<evidence type="ECO:0000256" key="2">
    <source>
        <dbReference type="ARBA" id="ARBA00022670"/>
    </source>
</evidence>
<keyword evidence="3 11" id="KW-0812">Transmembrane</keyword>
<dbReference type="InterPro" id="IPR042524">
    <property type="entry name" value="Presenilin_C"/>
</dbReference>
<comment type="subunit">
    <text evidence="11">Homodimer.</text>
</comment>
<keyword evidence="7 11" id="KW-1133">Transmembrane helix</keyword>
<keyword evidence="8 11" id="KW-0333">Golgi apparatus</keyword>
<keyword evidence="4 11" id="KW-0378">Hydrolase</keyword>
<evidence type="ECO:0000256" key="1">
    <source>
        <dbReference type="ARBA" id="ARBA00008604"/>
    </source>
</evidence>
<evidence type="ECO:0000256" key="9">
    <source>
        <dbReference type="ARBA" id="ARBA00023136"/>
    </source>
</evidence>
<keyword evidence="9 11" id="KW-0472">Membrane</keyword>
<dbReference type="GO" id="GO:1990456">
    <property type="term" value="P:mitochondrion-endoplasmic reticulum membrane tethering"/>
    <property type="evidence" value="ECO:0007669"/>
    <property type="project" value="Ensembl"/>
</dbReference>
<feature type="transmembrane region" description="Helical" evidence="11">
    <location>
        <begin position="421"/>
        <end position="438"/>
    </location>
</feature>
<feature type="transmembrane region" description="Helical" evidence="11">
    <location>
        <begin position="145"/>
        <end position="166"/>
    </location>
</feature>
<gene>
    <name evidence="13" type="primary">PSEN2</name>
</gene>
<evidence type="ECO:0000256" key="7">
    <source>
        <dbReference type="ARBA" id="ARBA00022989"/>
    </source>
</evidence>
<keyword evidence="2 11" id="KW-0645">Protease</keyword>
<feature type="transmembrane region" description="Helical" evidence="11">
    <location>
        <begin position="173"/>
        <end position="195"/>
    </location>
</feature>
<dbReference type="InterPro" id="IPR001108">
    <property type="entry name" value="Peptidase_A22A"/>
</dbReference>
<name>A0A8C2SSY7_COTJA</name>
<dbReference type="FunFam" id="1.10.472.100:FF:000001">
    <property type="entry name" value="Presenilin"/>
    <property type="match status" value="1"/>
</dbReference>
<dbReference type="Proteomes" id="UP000694412">
    <property type="component" value="Chromosome 3"/>
</dbReference>
<dbReference type="GO" id="GO:0006509">
    <property type="term" value="P:membrane protein ectodomain proteolysis"/>
    <property type="evidence" value="ECO:0007669"/>
    <property type="project" value="Ensembl"/>
</dbReference>
<feature type="transmembrane region" description="Helical" evidence="11">
    <location>
        <begin position="207"/>
        <end position="225"/>
    </location>
</feature>
<feature type="transmembrane region" description="Helical" evidence="11">
    <location>
        <begin position="259"/>
        <end position="275"/>
    </location>
</feature>
<dbReference type="GO" id="GO:0005789">
    <property type="term" value="C:endoplasmic reticulum membrane"/>
    <property type="evidence" value="ECO:0007669"/>
    <property type="project" value="UniProtKB-SubCell"/>
</dbReference>
<feature type="compositionally biased region" description="Polar residues" evidence="12">
    <location>
        <begin position="335"/>
        <end position="346"/>
    </location>
</feature>
<evidence type="ECO:0000313" key="14">
    <source>
        <dbReference type="Proteomes" id="UP000694412"/>
    </source>
</evidence>
<dbReference type="GO" id="GO:0110097">
    <property type="term" value="P:regulation of calcium import into the mitochondrion"/>
    <property type="evidence" value="ECO:0007669"/>
    <property type="project" value="Ensembl"/>
</dbReference>
<accession>A0A8C2SSY7</accession>
<dbReference type="GO" id="GO:0000139">
    <property type="term" value="C:Golgi membrane"/>
    <property type="evidence" value="ECO:0007669"/>
    <property type="project" value="UniProtKB-SubCell"/>
</dbReference>
<dbReference type="GO" id="GO:0055074">
    <property type="term" value="P:calcium ion homeostasis"/>
    <property type="evidence" value="ECO:0007669"/>
    <property type="project" value="TreeGrafter"/>
</dbReference>
<dbReference type="GO" id="GO:0070765">
    <property type="term" value="C:gamma-secretase complex"/>
    <property type="evidence" value="ECO:0007669"/>
    <property type="project" value="Ensembl"/>
</dbReference>
<feature type="region of interest" description="Disordered" evidence="12">
    <location>
        <begin position="1"/>
        <end position="77"/>
    </location>
</feature>
<reference evidence="13" key="3">
    <citation type="submission" date="2025-09" db="UniProtKB">
        <authorList>
            <consortium name="Ensembl"/>
        </authorList>
    </citation>
    <scope>IDENTIFICATION</scope>
</reference>
<dbReference type="GO" id="GO:0035556">
    <property type="term" value="P:intracellular signal transduction"/>
    <property type="evidence" value="ECO:0007669"/>
    <property type="project" value="InterPro"/>
</dbReference>
<dbReference type="AlphaFoldDB" id="A0A8C2SSY7"/>
<comment type="function">
    <text evidence="11">Probable subunit of the gamma-secretase complex, an endoprotease complex that catalyzes the intramembrane cleavage of integral membrane proteins such as Notch receptors.</text>
</comment>
<comment type="similarity">
    <text evidence="1 11">Belongs to the peptidase A22A family.</text>
</comment>
<dbReference type="SMART" id="SM00730">
    <property type="entry name" value="PSN"/>
    <property type="match status" value="1"/>
</dbReference>
<dbReference type="PRINTS" id="PR01074">
    <property type="entry name" value="PRESENILIN2"/>
</dbReference>
<comment type="subcellular location">
    <subcellularLocation>
        <location evidence="11">Endoplasmic reticulum membrane</location>
        <topology evidence="11">Multi-pass membrane protein</topology>
    </subcellularLocation>
    <subcellularLocation>
        <location evidence="11">Golgi apparatus membrane</location>
        <topology evidence="11">Multi-pass membrane protein</topology>
    </subcellularLocation>
</comment>
<dbReference type="PANTHER" id="PTHR10202">
    <property type="entry name" value="PRESENILIN"/>
    <property type="match status" value="1"/>
</dbReference>
<feature type="region of interest" description="Disordered" evidence="12">
    <location>
        <begin position="318"/>
        <end position="354"/>
    </location>
</feature>
<feature type="transmembrane region" description="Helical" evidence="11">
    <location>
        <begin position="94"/>
        <end position="112"/>
    </location>
</feature>
<dbReference type="GeneTree" id="ENSGT00940000157923"/>
<evidence type="ECO:0000313" key="13">
    <source>
        <dbReference type="Ensembl" id="ENSCJPP00005001563.1"/>
    </source>
</evidence>
<dbReference type="GO" id="GO:0005813">
    <property type="term" value="C:centrosome"/>
    <property type="evidence" value="ECO:0007669"/>
    <property type="project" value="Ensembl"/>
</dbReference>
<evidence type="ECO:0000256" key="12">
    <source>
        <dbReference type="SAM" id="MobiDB-lite"/>
    </source>
</evidence>
<dbReference type="InterPro" id="IPR001493">
    <property type="entry name" value="Pept_A22A_PS2"/>
</dbReference>
<dbReference type="GO" id="GO:0034205">
    <property type="term" value="P:amyloid-beta formation"/>
    <property type="evidence" value="ECO:0007669"/>
    <property type="project" value="Ensembl"/>
</dbReference>
<comment type="domain">
    <text evidence="11">The PAL motif is required for normal active site conformation.</text>
</comment>
<evidence type="ECO:0000256" key="4">
    <source>
        <dbReference type="ARBA" id="ARBA00022801"/>
    </source>
</evidence>
<sequence>MITFMNNSDSEDEPCNERTSLMSAESPPVPSYQDGLQASETREAQTHRKRQTGSSRSPNNVADEDASDSDVRVRESALENEEEELTLKYGAKHVIMLFVPVTLCMIVVVATIKSVRFYTEKNGQLIYTPFSEDTPSVGQRLLNSVLNTIIMISVIVVMTVFLVVLYKYRCYKFIHGWLILSSFMLLFLFTYIYLGEVLKTYNVAMDYPTVILIIWNFGAVGMICIHWKGPLQLQQAYLIMISALMALVFIKYLPEWTAWLILAAISVYDLIAVLCPKGPLRMLVETAQERNEPIFPALIYSSAMIWTVGMAKPDTAAKGQSQQTWDAEDGRENHSSTSNSDSQILDTRNPAPSHPITLEEMEEEERGVKLGLGDFIFYSVLVGKAAATPSGDWNTTLACFVAILIGLCLTLLLLAVFKKALPALPISITFGLIFYFSTDNLVRPFMDTLASHQLYI</sequence>
<dbReference type="GO" id="GO:0042500">
    <property type="term" value="F:aspartic endopeptidase activity, intramembrane cleaving"/>
    <property type="evidence" value="ECO:0007669"/>
    <property type="project" value="InterPro"/>
</dbReference>
<dbReference type="PRINTS" id="PR01072">
    <property type="entry name" value="PRESENILIN"/>
</dbReference>
<evidence type="ECO:0000256" key="10">
    <source>
        <dbReference type="ARBA" id="ARBA00046120"/>
    </source>
</evidence>
<dbReference type="EC" id="3.4.23.-" evidence="11"/>
<dbReference type="GO" id="GO:0005637">
    <property type="term" value="C:nuclear inner membrane"/>
    <property type="evidence" value="ECO:0007669"/>
    <property type="project" value="Ensembl"/>
</dbReference>
<evidence type="ECO:0000256" key="3">
    <source>
        <dbReference type="ARBA" id="ARBA00022692"/>
    </source>
</evidence>
<dbReference type="Pfam" id="PF01080">
    <property type="entry name" value="Presenilin"/>
    <property type="match status" value="1"/>
</dbReference>
<keyword evidence="5 11" id="KW-0256">Endoplasmic reticulum</keyword>
<dbReference type="GO" id="GO:0016485">
    <property type="term" value="P:protein processing"/>
    <property type="evidence" value="ECO:0007669"/>
    <property type="project" value="Ensembl"/>
</dbReference>
<evidence type="ECO:0000256" key="8">
    <source>
        <dbReference type="ARBA" id="ARBA00023034"/>
    </source>
</evidence>